<evidence type="ECO:0000313" key="11">
    <source>
        <dbReference type="Proteomes" id="UP000030143"/>
    </source>
</evidence>
<keyword evidence="6 8" id="KW-1133">Transmembrane helix</keyword>
<dbReference type="RefSeq" id="XP_016593832.1">
    <property type="nucleotide sequence ID" value="XM_016743590.1"/>
</dbReference>
<evidence type="ECO:0000256" key="3">
    <source>
        <dbReference type="ARBA" id="ARBA00007282"/>
    </source>
</evidence>
<evidence type="ECO:0000256" key="5">
    <source>
        <dbReference type="ARBA" id="ARBA00022692"/>
    </source>
</evidence>
<evidence type="ECO:0000313" key="10">
    <source>
        <dbReference type="EMBL" id="KGO50681.1"/>
    </source>
</evidence>
<feature type="transmembrane region" description="Helical" evidence="8">
    <location>
        <begin position="86"/>
        <end position="105"/>
    </location>
</feature>
<dbReference type="GeneID" id="27679010"/>
<organism evidence="10 11">
    <name type="scientific">Penicillium expansum</name>
    <name type="common">Blue mold rot fungus</name>
    <dbReference type="NCBI Taxonomy" id="27334"/>
    <lineage>
        <taxon>Eukaryota</taxon>
        <taxon>Fungi</taxon>
        <taxon>Dikarya</taxon>
        <taxon>Ascomycota</taxon>
        <taxon>Pezizomycotina</taxon>
        <taxon>Eurotiomycetes</taxon>
        <taxon>Eurotiomycetidae</taxon>
        <taxon>Eurotiales</taxon>
        <taxon>Aspergillaceae</taxon>
        <taxon>Penicillium</taxon>
    </lineage>
</organism>
<dbReference type="GO" id="GO:0016020">
    <property type="term" value="C:membrane"/>
    <property type="evidence" value="ECO:0007669"/>
    <property type="project" value="UniProtKB-SubCell"/>
</dbReference>
<dbReference type="STRING" id="27334.A0A0A2J7G5"/>
<dbReference type="Pfam" id="PF13813">
    <property type="entry name" value="MBOAT_2"/>
    <property type="match status" value="1"/>
</dbReference>
<keyword evidence="11" id="KW-1185">Reference proteome</keyword>
<protein>
    <recommendedName>
        <fullName evidence="9">Wax synthase domain-containing protein</fullName>
    </recommendedName>
</protein>
<comment type="pathway">
    <text evidence="2">Secondary metabolite biosynthesis.</text>
</comment>
<evidence type="ECO:0000256" key="7">
    <source>
        <dbReference type="ARBA" id="ARBA00023136"/>
    </source>
</evidence>
<dbReference type="HOGENOM" id="CLU_051221_1_0_1"/>
<dbReference type="PANTHER" id="PTHR31595">
    <property type="entry name" value="LONG-CHAIN-ALCOHOL O-FATTY-ACYLTRANSFERASE 3-RELATED"/>
    <property type="match status" value="1"/>
</dbReference>
<dbReference type="Proteomes" id="UP000030143">
    <property type="component" value="Unassembled WGS sequence"/>
</dbReference>
<keyword evidence="7 8" id="KW-0472">Membrane</keyword>
<feature type="transmembrane region" description="Helical" evidence="8">
    <location>
        <begin position="156"/>
        <end position="178"/>
    </location>
</feature>
<dbReference type="GO" id="GO:0006629">
    <property type="term" value="P:lipid metabolic process"/>
    <property type="evidence" value="ECO:0007669"/>
    <property type="project" value="InterPro"/>
</dbReference>
<dbReference type="InterPro" id="IPR032805">
    <property type="entry name" value="Wax_synthase_dom"/>
</dbReference>
<dbReference type="GO" id="GO:0008374">
    <property type="term" value="F:O-acyltransferase activity"/>
    <property type="evidence" value="ECO:0007669"/>
    <property type="project" value="InterPro"/>
</dbReference>
<evidence type="ECO:0000256" key="6">
    <source>
        <dbReference type="ARBA" id="ARBA00022989"/>
    </source>
</evidence>
<feature type="transmembrane region" description="Helical" evidence="8">
    <location>
        <begin position="26"/>
        <end position="50"/>
    </location>
</feature>
<evidence type="ECO:0000256" key="8">
    <source>
        <dbReference type="SAM" id="Phobius"/>
    </source>
</evidence>
<dbReference type="EMBL" id="JQFZ01000325">
    <property type="protein sequence ID" value="KGO50681.1"/>
    <property type="molecule type" value="Genomic_DNA"/>
</dbReference>
<evidence type="ECO:0000256" key="1">
    <source>
        <dbReference type="ARBA" id="ARBA00004141"/>
    </source>
</evidence>
<accession>A0A0A2J7G5</accession>
<evidence type="ECO:0000256" key="4">
    <source>
        <dbReference type="ARBA" id="ARBA00022679"/>
    </source>
</evidence>
<dbReference type="AlphaFoldDB" id="A0A0A2J7G5"/>
<feature type="domain" description="Wax synthase" evidence="9">
    <location>
        <begin position="252"/>
        <end position="339"/>
    </location>
</feature>
<reference evidence="10 11" key="1">
    <citation type="journal article" date="2015" name="Mol. Plant Microbe Interact.">
        <title>Genome, transcriptome, and functional analyses of Penicillium expansum provide new insights into secondary metabolism and pathogenicity.</title>
        <authorList>
            <person name="Ballester A.R."/>
            <person name="Marcet-Houben M."/>
            <person name="Levin E."/>
            <person name="Sela N."/>
            <person name="Selma-Lazaro C."/>
            <person name="Carmona L."/>
            <person name="Wisniewski M."/>
            <person name="Droby S."/>
            <person name="Gonzalez-Candelas L."/>
            <person name="Gabaldon T."/>
        </authorList>
    </citation>
    <scope>NUCLEOTIDE SEQUENCE [LARGE SCALE GENOMIC DNA]</scope>
    <source>
        <strain evidence="10 11">MD-8</strain>
    </source>
</reference>
<gene>
    <name evidence="10" type="ORF">PEX2_063190</name>
</gene>
<dbReference type="PANTHER" id="PTHR31595:SF57">
    <property type="entry name" value="OS04G0481900 PROTEIN"/>
    <property type="match status" value="1"/>
</dbReference>
<comment type="caution">
    <text evidence="10">The sequence shown here is derived from an EMBL/GenBank/DDBJ whole genome shotgun (WGS) entry which is preliminary data.</text>
</comment>
<evidence type="ECO:0000256" key="2">
    <source>
        <dbReference type="ARBA" id="ARBA00005179"/>
    </source>
</evidence>
<dbReference type="InterPro" id="IPR044851">
    <property type="entry name" value="Wax_synthase"/>
</dbReference>
<keyword evidence="5 8" id="KW-0812">Transmembrane</keyword>
<name>A0A0A2J7G5_PENEN</name>
<keyword evidence="4" id="KW-0808">Transferase</keyword>
<feature type="transmembrane region" description="Helical" evidence="8">
    <location>
        <begin position="220"/>
        <end position="244"/>
    </location>
</feature>
<comment type="subcellular location">
    <subcellularLocation>
        <location evidence="1">Membrane</location>
        <topology evidence="1">Multi-pass membrane protein</topology>
    </subcellularLocation>
</comment>
<evidence type="ECO:0000259" key="9">
    <source>
        <dbReference type="Pfam" id="PF13813"/>
    </source>
</evidence>
<proteinExistence type="inferred from homology"/>
<feature type="transmembrane region" description="Helical" evidence="8">
    <location>
        <begin position="304"/>
        <end position="323"/>
    </location>
</feature>
<feature type="transmembrane region" description="Helical" evidence="8">
    <location>
        <begin position="335"/>
        <end position="357"/>
    </location>
</feature>
<dbReference type="VEuPathDB" id="FungiDB:PEXP_070070"/>
<feature type="transmembrane region" description="Helical" evidence="8">
    <location>
        <begin position="369"/>
        <end position="394"/>
    </location>
</feature>
<comment type="similarity">
    <text evidence="3">Belongs to the wax synthase family.</text>
</comment>
<sequence length="413" mass="48042">MPIVDFYILLLELSHLSLHGQLCKHFMLFLQSLIPPAFFALSSAVFYVAIHLPYKGRLCLSPLLFGSAVLSLRTSPYLTWLTGMNVLWALFACIWIQHAAAVLYFDQLRVQQTGSLWLSTYKIWNDPQRRMSRGIPPGYKRSIWSPSRVRFTFYQLGKVTLCWALHLFIIGPLVPLYFNFTAQDFAPSRQVFLRRLLPLLNDHTPITLREIQIRFFLSIYWIWIAYLMLDLCNALLSILFSVILRLDTPNEWQPLFGSPLQAYSIRHFWTKFWHRLTVSCCASSGKQVTRRLVRMNPRSRSEKIFVAFWTFLLSGLCHVVADWQAGEPCHPYDDLLFFVANFVAGAVELLVVRRLALVKRRCCADNDRVSWLVCSNTIKAVVGYVWVLGFFFWITPKWQYPKLLAVLTQVHGY</sequence>